<accession>A0ABQ3YXS9</accession>
<protein>
    <submittedName>
        <fullName evidence="1">Uncharacterized protein</fullName>
    </submittedName>
</protein>
<organism evidence="1 2">
    <name type="scientific">Paractinoplanes durhamensis</name>
    <dbReference type="NCBI Taxonomy" id="113563"/>
    <lineage>
        <taxon>Bacteria</taxon>
        <taxon>Bacillati</taxon>
        <taxon>Actinomycetota</taxon>
        <taxon>Actinomycetes</taxon>
        <taxon>Micromonosporales</taxon>
        <taxon>Micromonosporaceae</taxon>
        <taxon>Paractinoplanes</taxon>
    </lineage>
</organism>
<dbReference type="RefSeq" id="WP_203728114.1">
    <property type="nucleotide sequence ID" value="NZ_BAAATX010000001.1"/>
</dbReference>
<gene>
    <name evidence="1" type="ORF">Adu01nite_37120</name>
</gene>
<name>A0ABQ3YXS9_9ACTN</name>
<evidence type="ECO:0000313" key="1">
    <source>
        <dbReference type="EMBL" id="GIE02362.1"/>
    </source>
</evidence>
<sequence>MSAAYPENDGRTPERLDALLAHPGRLGPMAATVLAAALTAQDAGCRIQAAEALTTLVPRRIPVPVMAGAA</sequence>
<keyword evidence="2" id="KW-1185">Reference proteome</keyword>
<proteinExistence type="predicted"/>
<evidence type="ECO:0000313" key="2">
    <source>
        <dbReference type="Proteomes" id="UP000637628"/>
    </source>
</evidence>
<dbReference type="Proteomes" id="UP000637628">
    <property type="component" value="Unassembled WGS sequence"/>
</dbReference>
<comment type="caution">
    <text evidence="1">The sequence shown here is derived from an EMBL/GenBank/DDBJ whole genome shotgun (WGS) entry which is preliminary data.</text>
</comment>
<dbReference type="EMBL" id="BOML01000031">
    <property type="protein sequence ID" value="GIE02362.1"/>
    <property type="molecule type" value="Genomic_DNA"/>
</dbReference>
<reference evidence="1 2" key="1">
    <citation type="submission" date="2021-01" db="EMBL/GenBank/DDBJ databases">
        <title>Whole genome shotgun sequence of Actinoplanes durhamensis NBRC 14914.</title>
        <authorList>
            <person name="Komaki H."/>
            <person name="Tamura T."/>
        </authorList>
    </citation>
    <scope>NUCLEOTIDE SEQUENCE [LARGE SCALE GENOMIC DNA]</scope>
    <source>
        <strain evidence="1 2">NBRC 14914</strain>
    </source>
</reference>